<name>A0AAN6M1A1_9PLEO</name>
<dbReference type="AlphaFoldDB" id="A0AAN6M1A1"/>
<evidence type="ECO:0000256" key="3">
    <source>
        <dbReference type="ARBA" id="ARBA00022664"/>
    </source>
</evidence>
<reference evidence="9 10" key="1">
    <citation type="submission" date="2021-02" db="EMBL/GenBank/DDBJ databases">
        <title>Genome assembly of Pseudopithomyces chartarum.</title>
        <authorList>
            <person name="Jauregui R."/>
            <person name="Singh J."/>
            <person name="Voisey C."/>
        </authorList>
    </citation>
    <scope>NUCLEOTIDE SEQUENCE [LARGE SCALE GENOMIC DNA]</scope>
    <source>
        <strain evidence="9 10">AGR01</strain>
    </source>
</reference>
<keyword evidence="6 7" id="KW-0539">Nucleus</keyword>
<feature type="region of interest" description="Disordered" evidence="8">
    <location>
        <begin position="106"/>
        <end position="127"/>
    </location>
</feature>
<comment type="function">
    <text evidence="7">Required for pre-mRNA splicing.</text>
</comment>
<evidence type="ECO:0000256" key="1">
    <source>
        <dbReference type="ARBA" id="ARBA00004123"/>
    </source>
</evidence>
<protein>
    <recommendedName>
        <fullName evidence="7">Pre-mRNA-splicing factor 38</fullName>
    </recommendedName>
</protein>
<keyword evidence="10" id="KW-1185">Reference proteome</keyword>
<dbReference type="Pfam" id="PF03371">
    <property type="entry name" value="PRP38"/>
    <property type="match status" value="1"/>
</dbReference>
<keyword evidence="3 7" id="KW-0507">mRNA processing</keyword>
<evidence type="ECO:0000256" key="8">
    <source>
        <dbReference type="SAM" id="MobiDB-lite"/>
    </source>
</evidence>
<comment type="caution">
    <text evidence="9">The sequence shown here is derived from an EMBL/GenBank/DDBJ whole genome shotgun (WGS) entry which is preliminary data.</text>
</comment>
<dbReference type="InterPro" id="IPR005037">
    <property type="entry name" value="PRP38"/>
</dbReference>
<evidence type="ECO:0000256" key="6">
    <source>
        <dbReference type="ARBA" id="ARBA00023242"/>
    </source>
</evidence>
<evidence type="ECO:0000313" key="10">
    <source>
        <dbReference type="Proteomes" id="UP001280581"/>
    </source>
</evidence>
<evidence type="ECO:0000256" key="7">
    <source>
        <dbReference type="RuleBase" id="RU367025"/>
    </source>
</evidence>
<comment type="subcellular location">
    <subcellularLocation>
        <location evidence="1 7">Nucleus</location>
    </subcellularLocation>
</comment>
<evidence type="ECO:0000256" key="4">
    <source>
        <dbReference type="ARBA" id="ARBA00022728"/>
    </source>
</evidence>
<dbReference type="EMBL" id="WVTA01000004">
    <property type="protein sequence ID" value="KAK3214008.1"/>
    <property type="molecule type" value="Genomic_DNA"/>
</dbReference>
<organism evidence="9 10">
    <name type="scientific">Pseudopithomyces chartarum</name>
    <dbReference type="NCBI Taxonomy" id="1892770"/>
    <lineage>
        <taxon>Eukaryota</taxon>
        <taxon>Fungi</taxon>
        <taxon>Dikarya</taxon>
        <taxon>Ascomycota</taxon>
        <taxon>Pezizomycotina</taxon>
        <taxon>Dothideomycetes</taxon>
        <taxon>Pleosporomycetidae</taxon>
        <taxon>Pleosporales</taxon>
        <taxon>Massarineae</taxon>
        <taxon>Didymosphaeriaceae</taxon>
        <taxon>Pseudopithomyces</taxon>
    </lineage>
</organism>
<comment type="similarity">
    <text evidence="2 7">Belongs to the PRP38 family.</text>
</comment>
<feature type="compositionally biased region" description="Basic and acidic residues" evidence="8">
    <location>
        <begin position="118"/>
        <end position="127"/>
    </location>
</feature>
<accession>A0AAN6M1A1</accession>
<keyword evidence="4 7" id="KW-0747">Spliceosome</keyword>
<dbReference type="GO" id="GO:0000398">
    <property type="term" value="P:mRNA splicing, via spliceosome"/>
    <property type="evidence" value="ECO:0007669"/>
    <property type="project" value="UniProtKB-UniRule"/>
</dbReference>
<gene>
    <name evidence="9" type="ORF">GRF29_28g1784099</name>
</gene>
<evidence type="ECO:0000256" key="2">
    <source>
        <dbReference type="ARBA" id="ARBA00006164"/>
    </source>
</evidence>
<dbReference type="Proteomes" id="UP001280581">
    <property type="component" value="Unassembled WGS sequence"/>
</dbReference>
<keyword evidence="5 7" id="KW-0508">mRNA splicing</keyword>
<dbReference type="PANTHER" id="PTHR23142">
    <property type="entry name" value="PRE-MRNA-SPLICING FACTOR 38A-RELATED"/>
    <property type="match status" value="1"/>
</dbReference>
<proteinExistence type="inferred from homology"/>
<sequence length="164" mass="18289">MATVKADSSNLFDDRGYSSDITVRGQNPALCLEKGTRERIIESIYWKESCFGLNLATLCDRAAALTHVGGTYGISGKPTPFICLSLKLLALAGDKEKEIIREMLSFQDDDDEDEEVEGDKVEEGELNGHGEEVRKFNPFKYLRVLAAFHESEETEAGWVYADDD</sequence>
<feature type="compositionally biased region" description="Acidic residues" evidence="8">
    <location>
        <begin position="107"/>
        <end position="117"/>
    </location>
</feature>
<evidence type="ECO:0000313" key="9">
    <source>
        <dbReference type="EMBL" id="KAK3214008.1"/>
    </source>
</evidence>
<dbReference type="GO" id="GO:0005681">
    <property type="term" value="C:spliceosomal complex"/>
    <property type="evidence" value="ECO:0007669"/>
    <property type="project" value="UniProtKB-KW"/>
</dbReference>
<evidence type="ECO:0000256" key="5">
    <source>
        <dbReference type="ARBA" id="ARBA00023187"/>
    </source>
</evidence>